<feature type="compositionally biased region" description="Acidic residues" evidence="1">
    <location>
        <begin position="510"/>
        <end position="526"/>
    </location>
</feature>
<dbReference type="InterPro" id="IPR045518">
    <property type="entry name" value="2EXR"/>
</dbReference>
<evidence type="ECO:0000313" key="4">
    <source>
        <dbReference type="Proteomes" id="UP000481858"/>
    </source>
</evidence>
<gene>
    <name evidence="3" type="ORF">GQX73_g4666</name>
</gene>
<feature type="region of interest" description="Disordered" evidence="1">
    <location>
        <begin position="1"/>
        <end position="48"/>
    </location>
</feature>
<evidence type="ECO:0000313" key="3">
    <source>
        <dbReference type="EMBL" id="KAF2968872.1"/>
    </source>
</evidence>
<dbReference type="EMBL" id="WUBL01000044">
    <property type="protein sequence ID" value="KAF2968872.1"/>
    <property type="molecule type" value="Genomic_DNA"/>
</dbReference>
<feature type="region of interest" description="Disordered" evidence="1">
    <location>
        <begin position="139"/>
        <end position="220"/>
    </location>
</feature>
<feature type="region of interest" description="Disordered" evidence="1">
    <location>
        <begin position="364"/>
        <end position="392"/>
    </location>
</feature>
<name>A0A7C8MMK5_9PEZI</name>
<feature type="compositionally biased region" description="Basic and acidic residues" evidence="1">
    <location>
        <begin position="177"/>
        <end position="187"/>
    </location>
</feature>
<feature type="compositionally biased region" description="Basic residues" evidence="1">
    <location>
        <begin position="569"/>
        <end position="578"/>
    </location>
</feature>
<sequence>MAAEAIHHNHSTSKHSRSRRLRRSHRHDNCNCSNEEQGSVSSNTKGRDALETAEKPVPGVFTWSQPVLDMQSNGRFQYQFRVTPEACEWAISGSDSGTYPQYLSAASQPTIYHLLDNYLPEPFGLGLNLQNQQQVYDQSNADAGPSVTVTEKGDGDHKAGEDKRPSHGGSKPRRNKSSNDHGNEKKGEKHHHRGHTHHRDHLSHHRRHHHRTKNDDSHESSVEKVNDWFCKYGCARLKLPRRHPSPDMCHFVTLSSEAGLCDALLQAKTGVTSQGSCPGGQDAEWPELDAYGRCKNGKDAQWTLNMAWHGLSGHIKRVKHVYLRPVAAVDGWRHLGVGRVDDPSQQDYFEYAICYTQMAPARRGLRRPRAAGGGEDTTSHDTSTEGEPAARAVSGLTPLRPSHINEVPDEMEMEDGILMSTPQVGAPSSVLFGTAESSRPVTRSTRKGYFDSILVESPPTQSQAKDRLRIATSRNGAAARTTSRLEEARDIDYGATEVDGEENRERDLETLEDQNDITEQRDEELEDTHPTVGSLRVPRRSDRIRAKAQAAREPSPSTALKVASSKNNRVQKRRKSVAIKRVAESDPRGPRRRSARLRKPLDVFHKYPDLPTELKLMIWEAAVRPRLAYICNRSSVLGHADSFGIQNKYPSWFMTCQMSAYIAKRYYQKLFGQNGMHLNPSMGVPLRPQDINPVVDIVIFEPCHNGCRGFYCAQQYRREDRAVVQRLAVQIDSQHLPTASEPGWVTISRSWPNVETLFMMKPAVKGIDASDKAMIRIKEGDHEIALRKLFETWKKGAGQSLKLTTLEFVRVVEQEAETKPIKDRYQSVEDRKTGLVEDIVLG</sequence>
<dbReference type="InParanoid" id="A0A7C8MMK5"/>
<comment type="caution">
    <text evidence="3">The sequence shown here is derived from an EMBL/GenBank/DDBJ whole genome shotgun (WGS) entry which is preliminary data.</text>
</comment>
<proteinExistence type="predicted"/>
<feature type="compositionally biased region" description="Basic and acidic residues" evidence="1">
    <location>
        <begin position="151"/>
        <end position="165"/>
    </location>
</feature>
<dbReference type="PANTHER" id="PTHR35910">
    <property type="entry name" value="2EXR DOMAIN-CONTAINING PROTEIN"/>
    <property type="match status" value="1"/>
</dbReference>
<feature type="domain" description="2EXR" evidence="2">
    <location>
        <begin position="604"/>
        <end position="689"/>
    </location>
</feature>
<feature type="compositionally biased region" description="Polar residues" evidence="1">
    <location>
        <begin position="30"/>
        <end position="44"/>
    </location>
</feature>
<feature type="region of interest" description="Disordered" evidence="1">
    <location>
        <begin position="458"/>
        <end position="594"/>
    </location>
</feature>
<dbReference type="OrthoDB" id="3473305at2759"/>
<keyword evidence="4" id="KW-1185">Reference proteome</keyword>
<dbReference type="AlphaFoldDB" id="A0A7C8MMK5"/>
<evidence type="ECO:0000256" key="1">
    <source>
        <dbReference type="SAM" id="MobiDB-lite"/>
    </source>
</evidence>
<dbReference type="Proteomes" id="UP000481858">
    <property type="component" value="Unassembled WGS sequence"/>
</dbReference>
<accession>A0A7C8MMK5</accession>
<feature type="compositionally biased region" description="Basic residues" evidence="1">
    <location>
        <begin position="8"/>
        <end position="26"/>
    </location>
</feature>
<reference evidence="3 4" key="1">
    <citation type="submission" date="2019-12" db="EMBL/GenBank/DDBJ databases">
        <title>Draft genome sequence of the ascomycete Xylaria multiplex DSM 110363.</title>
        <authorList>
            <person name="Buettner E."/>
            <person name="Kellner H."/>
        </authorList>
    </citation>
    <scope>NUCLEOTIDE SEQUENCE [LARGE SCALE GENOMIC DNA]</scope>
    <source>
        <strain evidence="3 4">DSM 110363</strain>
    </source>
</reference>
<evidence type="ECO:0000259" key="2">
    <source>
        <dbReference type="Pfam" id="PF20150"/>
    </source>
</evidence>
<protein>
    <recommendedName>
        <fullName evidence="2">2EXR domain-containing protein</fullName>
    </recommendedName>
</protein>
<organism evidence="3 4">
    <name type="scientific">Xylaria multiplex</name>
    <dbReference type="NCBI Taxonomy" id="323545"/>
    <lineage>
        <taxon>Eukaryota</taxon>
        <taxon>Fungi</taxon>
        <taxon>Dikarya</taxon>
        <taxon>Ascomycota</taxon>
        <taxon>Pezizomycotina</taxon>
        <taxon>Sordariomycetes</taxon>
        <taxon>Xylariomycetidae</taxon>
        <taxon>Xylariales</taxon>
        <taxon>Xylariaceae</taxon>
        <taxon>Xylaria</taxon>
    </lineage>
</organism>
<feature type="compositionally biased region" description="Basic residues" evidence="1">
    <location>
        <begin position="188"/>
        <end position="212"/>
    </location>
</feature>
<feature type="compositionally biased region" description="Basic and acidic residues" evidence="1">
    <location>
        <begin position="483"/>
        <end position="492"/>
    </location>
</feature>
<dbReference type="PANTHER" id="PTHR35910:SF6">
    <property type="entry name" value="2EXR DOMAIN-CONTAINING PROTEIN"/>
    <property type="match status" value="1"/>
</dbReference>
<dbReference type="Pfam" id="PF20150">
    <property type="entry name" value="2EXR"/>
    <property type="match status" value="1"/>
</dbReference>